<evidence type="ECO:0000313" key="4">
    <source>
        <dbReference type="Proteomes" id="UP001303160"/>
    </source>
</evidence>
<gene>
    <name evidence="3" type="ORF">QBC40DRAFT_317759</name>
</gene>
<reference evidence="3" key="1">
    <citation type="journal article" date="2023" name="Mol. Phylogenet. Evol.">
        <title>Genome-scale phylogeny and comparative genomics of the fungal order Sordariales.</title>
        <authorList>
            <person name="Hensen N."/>
            <person name="Bonometti L."/>
            <person name="Westerberg I."/>
            <person name="Brannstrom I.O."/>
            <person name="Guillou S."/>
            <person name="Cros-Aarteil S."/>
            <person name="Calhoun S."/>
            <person name="Haridas S."/>
            <person name="Kuo A."/>
            <person name="Mondo S."/>
            <person name="Pangilinan J."/>
            <person name="Riley R."/>
            <person name="LaButti K."/>
            <person name="Andreopoulos B."/>
            <person name="Lipzen A."/>
            <person name="Chen C."/>
            <person name="Yan M."/>
            <person name="Daum C."/>
            <person name="Ng V."/>
            <person name="Clum A."/>
            <person name="Steindorff A."/>
            <person name="Ohm R.A."/>
            <person name="Martin F."/>
            <person name="Silar P."/>
            <person name="Natvig D.O."/>
            <person name="Lalanne C."/>
            <person name="Gautier V."/>
            <person name="Ament-Velasquez S.L."/>
            <person name="Kruys A."/>
            <person name="Hutchinson M.I."/>
            <person name="Powell A.J."/>
            <person name="Barry K."/>
            <person name="Miller A.N."/>
            <person name="Grigoriev I.V."/>
            <person name="Debuchy R."/>
            <person name="Gladieux P."/>
            <person name="Hiltunen Thoren M."/>
            <person name="Johannesson H."/>
        </authorList>
    </citation>
    <scope>NUCLEOTIDE SEQUENCE</scope>
    <source>
        <strain evidence="3">CBS 315.58</strain>
    </source>
</reference>
<evidence type="ECO:0000259" key="2">
    <source>
        <dbReference type="SMART" id="SM00382"/>
    </source>
</evidence>
<dbReference type="Proteomes" id="UP001303160">
    <property type="component" value="Unassembled WGS sequence"/>
</dbReference>
<dbReference type="InterPro" id="IPR054289">
    <property type="entry name" value="DUF7025"/>
</dbReference>
<feature type="region of interest" description="Disordered" evidence="1">
    <location>
        <begin position="30"/>
        <end position="51"/>
    </location>
</feature>
<dbReference type="CDD" id="cd19481">
    <property type="entry name" value="RecA-like_protease"/>
    <property type="match status" value="1"/>
</dbReference>
<dbReference type="Pfam" id="PF22942">
    <property type="entry name" value="DUF7025"/>
    <property type="match status" value="1"/>
</dbReference>
<evidence type="ECO:0000313" key="3">
    <source>
        <dbReference type="EMBL" id="KAK4194939.1"/>
    </source>
</evidence>
<comment type="caution">
    <text evidence="3">The sequence shown here is derived from an EMBL/GenBank/DDBJ whole genome shotgun (WGS) entry which is preliminary data.</text>
</comment>
<dbReference type="PANTHER" id="PTHR46411:SF2">
    <property type="entry name" value="AAA+ ATPASE DOMAIN-CONTAINING PROTEIN"/>
    <property type="match status" value="1"/>
</dbReference>
<dbReference type="Pfam" id="PF00004">
    <property type="entry name" value="AAA"/>
    <property type="match status" value="1"/>
</dbReference>
<protein>
    <recommendedName>
        <fullName evidence="2">AAA+ ATPase domain-containing protein</fullName>
    </recommendedName>
</protein>
<feature type="compositionally biased region" description="Polar residues" evidence="1">
    <location>
        <begin position="397"/>
        <end position="412"/>
    </location>
</feature>
<sequence length="731" mass="82072">MVKFVDRVWETSRCARQWVSSYAKAVQRHLSDAGNQSNGDNTTGQQLIRPGSNGRFFDTTEHWISQDEPGECVPTAQSSKPAPSSRRFGEHSLLLRRIVIPQESPQVQLEIQSAELQQVFRDVTCGLDTVNVQADPIVIPAPYYELYHFRDELEAVRLVATTNDKLKRELHLFRDFERDHLSRIIDLAAIRDYTKEGTISFEYLWALFKPHDLILMQCQGTTSSRLLFCAILQTYWVDVSKGRWYIKVRYLSYHAGQFGPVEKVFQFIIFPGTVKIDSLPAFPLGYSDSQDTIRKALKSRGRHFIQLCKESSGGMNSPSNRKGGTLRSYNGPVWIQRERYKPDGTDFFDAPEETIAGRIVVDPISFVSEYPEFRETILHGTLFPSPDGRVALGSGPKSDSNRSLNRPSPIDTNDLTQDELICFPAMIAGYSLTTKHRGFFPIDGFADVAWEDTEAERLFESSSNMKAVRNIISGFSYESGSFGYSISGKGKGLVFLFFGPSGTGKTLTAECVAENLRRPLYRVSGSDLGSSPRQIENNLQTAFNRITRWQAILLLDEADAFMAERADESLERNTLVSILLRLLEYQPGIIILTTNRQDHFDKAFKSRIHVTINFPALGQRDREVVWRNQVRIVRAIESEPAPPSNEASTGQTTTTGLTDEDFVALSKLELDGRSIKNVYHVAGLYARAKGAESYGVSLADLKAVLQIALGDVSPGLKKQLDGFCQQYKASD</sequence>
<dbReference type="InterPro" id="IPR003959">
    <property type="entry name" value="ATPase_AAA_core"/>
</dbReference>
<feature type="region of interest" description="Disordered" evidence="1">
    <location>
        <begin position="67"/>
        <end position="86"/>
    </location>
</feature>
<dbReference type="EMBL" id="MU864032">
    <property type="protein sequence ID" value="KAK4194939.1"/>
    <property type="molecule type" value="Genomic_DNA"/>
</dbReference>
<reference evidence="3" key="2">
    <citation type="submission" date="2023-05" db="EMBL/GenBank/DDBJ databases">
        <authorList>
            <consortium name="Lawrence Berkeley National Laboratory"/>
            <person name="Steindorff A."/>
            <person name="Hensen N."/>
            <person name="Bonometti L."/>
            <person name="Westerberg I."/>
            <person name="Brannstrom I.O."/>
            <person name="Guillou S."/>
            <person name="Cros-Aarteil S."/>
            <person name="Calhoun S."/>
            <person name="Haridas S."/>
            <person name="Kuo A."/>
            <person name="Mondo S."/>
            <person name="Pangilinan J."/>
            <person name="Riley R."/>
            <person name="Labutti K."/>
            <person name="Andreopoulos B."/>
            <person name="Lipzen A."/>
            <person name="Chen C."/>
            <person name="Yanf M."/>
            <person name="Daum C."/>
            <person name="Ng V."/>
            <person name="Clum A."/>
            <person name="Ohm R."/>
            <person name="Martin F."/>
            <person name="Silar P."/>
            <person name="Natvig D."/>
            <person name="Lalanne C."/>
            <person name="Gautier V."/>
            <person name="Ament-Velasquez S.L."/>
            <person name="Kruys A."/>
            <person name="Hutchinson M.I."/>
            <person name="Powell A.J."/>
            <person name="Barry K."/>
            <person name="Miller A.N."/>
            <person name="Grigoriev I.V."/>
            <person name="Debuchy R."/>
            <person name="Gladieux P."/>
            <person name="Thoren M.H."/>
            <person name="Johannesson H."/>
        </authorList>
    </citation>
    <scope>NUCLEOTIDE SEQUENCE</scope>
    <source>
        <strain evidence="3">CBS 315.58</strain>
    </source>
</reference>
<dbReference type="Gene3D" id="3.40.50.300">
    <property type="entry name" value="P-loop containing nucleotide triphosphate hydrolases"/>
    <property type="match status" value="1"/>
</dbReference>
<name>A0AAN6X6T7_9PEZI</name>
<dbReference type="SUPFAM" id="SSF52540">
    <property type="entry name" value="P-loop containing nucleoside triphosphate hydrolases"/>
    <property type="match status" value="1"/>
</dbReference>
<organism evidence="3 4">
    <name type="scientific">Triangularia verruculosa</name>
    <dbReference type="NCBI Taxonomy" id="2587418"/>
    <lineage>
        <taxon>Eukaryota</taxon>
        <taxon>Fungi</taxon>
        <taxon>Dikarya</taxon>
        <taxon>Ascomycota</taxon>
        <taxon>Pezizomycotina</taxon>
        <taxon>Sordariomycetes</taxon>
        <taxon>Sordariomycetidae</taxon>
        <taxon>Sordariales</taxon>
        <taxon>Podosporaceae</taxon>
        <taxon>Triangularia</taxon>
    </lineage>
</organism>
<evidence type="ECO:0000256" key="1">
    <source>
        <dbReference type="SAM" id="MobiDB-lite"/>
    </source>
</evidence>
<dbReference type="PANTHER" id="PTHR46411">
    <property type="entry name" value="FAMILY ATPASE, PUTATIVE-RELATED"/>
    <property type="match status" value="1"/>
</dbReference>
<proteinExistence type="predicted"/>
<feature type="compositionally biased region" description="Polar residues" evidence="1">
    <location>
        <begin position="33"/>
        <end position="46"/>
    </location>
</feature>
<dbReference type="InterPro" id="IPR027417">
    <property type="entry name" value="P-loop_NTPase"/>
</dbReference>
<dbReference type="InterPro" id="IPR003593">
    <property type="entry name" value="AAA+_ATPase"/>
</dbReference>
<dbReference type="GO" id="GO:0016887">
    <property type="term" value="F:ATP hydrolysis activity"/>
    <property type="evidence" value="ECO:0007669"/>
    <property type="project" value="InterPro"/>
</dbReference>
<feature type="region of interest" description="Disordered" evidence="1">
    <location>
        <begin position="389"/>
        <end position="412"/>
    </location>
</feature>
<dbReference type="AlphaFoldDB" id="A0AAN6X6T7"/>
<feature type="domain" description="AAA+ ATPase" evidence="2">
    <location>
        <begin position="491"/>
        <end position="618"/>
    </location>
</feature>
<accession>A0AAN6X6T7</accession>
<dbReference type="SMART" id="SM00382">
    <property type="entry name" value="AAA"/>
    <property type="match status" value="1"/>
</dbReference>
<dbReference type="GO" id="GO:0005524">
    <property type="term" value="F:ATP binding"/>
    <property type="evidence" value="ECO:0007669"/>
    <property type="project" value="InterPro"/>
</dbReference>
<keyword evidence="4" id="KW-1185">Reference proteome</keyword>